<feature type="compositionally biased region" description="Basic residues" evidence="1">
    <location>
        <begin position="83"/>
        <end position="92"/>
    </location>
</feature>
<evidence type="ECO:0000256" key="3">
    <source>
        <dbReference type="SAM" id="SignalP"/>
    </source>
</evidence>
<dbReference type="EMBL" id="ODYU01001840">
    <property type="protein sequence ID" value="SOQ38592.1"/>
    <property type="molecule type" value="Genomic_DNA"/>
</dbReference>
<feature type="chain" id="PRO_5013682052" evidence="3">
    <location>
        <begin position="24"/>
        <end position="198"/>
    </location>
</feature>
<proteinExistence type="predicted"/>
<name>A0A2H1VDV5_SPOFR</name>
<feature type="compositionally biased region" description="Basic and acidic residues" evidence="1">
    <location>
        <begin position="73"/>
        <end position="82"/>
    </location>
</feature>
<feature type="region of interest" description="Disordered" evidence="1">
    <location>
        <begin position="71"/>
        <end position="104"/>
    </location>
</feature>
<keyword evidence="2" id="KW-0812">Transmembrane</keyword>
<reference evidence="4" key="1">
    <citation type="submission" date="2016-07" db="EMBL/GenBank/DDBJ databases">
        <authorList>
            <person name="Bretaudeau A."/>
        </authorList>
    </citation>
    <scope>NUCLEOTIDE SEQUENCE</scope>
    <source>
        <strain evidence="4">Rice</strain>
        <tissue evidence="4">Whole body</tissue>
    </source>
</reference>
<sequence length="198" mass="22197">MVLTVHTGLQFLIAICTINGLNSHPTRNINNDRPLGVLSELMGNNGKKPLIVVIDTNRSPRDIEEVFQQASAAREDHNDDNRHNKKNRHNSKRNLDNDSNNNVNSLNGLSKDAYEVVMYDILKASRILLDKHQQQETNRMYTAEQCSDSKDKSSCGGSDSNQLTPCYMRLITQMVIIGCILYSGITCLNVHLCLLIQG</sequence>
<protein>
    <submittedName>
        <fullName evidence="4">SFRICE_036386</fullName>
    </submittedName>
</protein>
<evidence type="ECO:0000256" key="2">
    <source>
        <dbReference type="SAM" id="Phobius"/>
    </source>
</evidence>
<feature type="transmembrane region" description="Helical" evidence="2">
    <location>
        <begin position="170"/>
        <end position="196"/>
    </location>
</feature>
<organism evidence="4">
    <name type="scientific">Spodoptera frugiperda</name>
    <name type="common">Fall armyworm</name>
    <dbReference type="NCBI Taxonomy" id="7108"/>
    <lineage>
        <taxon>Eukaryota</taxon>
        <taxon>Metazoa</taxon>
        <taxon>Ecdysozoa</taxon>
        <taxon>Arthropoda</taxon>
        <taxon>Hexapoda</taxon>
        <taxon>Insecta</taxon>
        <taxon>Pterygota</taxon>
        <taxon>Neoptera</taxon>
        <taxon>Endopterygota</taxon>
        <taxon>Lepidoptera</taxon>
        <taxon>Glossata</taxon>
        <taxon>Ditrysia</taxon>
        <taxon>Noctuoidea</taxon>
        <taxon>Noctuidae</taxon>
        <taxon>Amphipyrinae</taxon>
        <taxon>Spodoptera</taxon>
    </lineage>
</organism>
<feature type="signal peptide" evidence="3">
    <location>
        <begin position="1"/>
        <end position="23"/>
    </location>
</feature>
<keyword evidence="2" id="KW-0472">Membrane</keyword>
<keyword evidence="3" id="KW-0732">Signal</keyword>
<feature type="region of interest" description="Disordered" evidence="1">
    <location>
        <begin position="140"/>
        <end position="159"/>
    </location>
</feature>
<dbReference type="AlphaFoldDB" id="A0A2H1VDV5"/>
<keyword evidence="2" id="KW-1133">Transmembrane helix</keyword>
<evidence type="ECO:0000256" key="1">
    <source>
        <dbReference type="SAM" id="MobiDB-lite"/>
    </source>
</evidence>
<accession>A0A2H1VDV5</accession>
<evidence type="ECO:0000313" key="4">
    <source>
        <dbReference type="EMBL" id="SOQ38592.1"/>
    </source>
</evidence>
<gene>
    <name evidence="4" type="ORF">SFRICE_036386</name>
</gene>